<keyword evidence="5" id="KW-0997">Cell inner membrane</keyword>
<evidence type="ECO:0000256" key="2">
    <source>
        <dbReference type="ARBA" id="ARBA00006555"/>
    </source>
</evidence>
<evidence type="ECO:0000259" key="11">
    <source>
        <dbReference type="PROSITE" id="PS52015"/>
    </source>
</evidence>
<dbReference type="Pfam" id="PF03544">
    <property type="entry name" value="TonB_C"/>
    <property type="match status" value="1"/>
</dbReference>
<evidence type="ECO:0000256" key="8">
    <source>
        <dbReference type="ARBA" id="ARBA00022989"/>
    </source>
</evidence>
<dbReference type="InterPro" id="IPR037682">
    <property type="entry name" value="TonB_C"/>
</dbReference>
<dbReference type="GO" id="GO:0055085">
    <property type="term" value="P:transmembrane transport"/>
    <property type="evidence" value="ECO:0007669"/>
    <property type="project" value="InterPro"/>
</dbReference>
<evidence type="ECO:0000256" key="7">
    <source>
        <dbReference type="ARBA" id="ARBA00022927"/>
    </source>
</evidence>
<gene>
    <name evidence="12" type="ORF">C3F09_01785</name>
</gene>
<evidence type="ECO:0000256" key="10">
    <source>
        <dbReference type="SAM" id="Phobius"/>
    </source>
</evidence>
<proteinExistence type="inferred from homology"/>
<evidence type="ECO:0000256" key="6">
    <source>
        <dbReference type="ARBA" id="ARBA00022692"/>
    </source>
</evidence>
<sequence>MATANNVLYSPYGAFELKSKYQRNLVTAILSVVALVAAILVVVWLIGVMTAEDMTNIPEVRIKTIAELGPPPTLVKKPPQVQIQQTQIAAPKIGIPKPVADEEVSDAEDVTIASRDELAEIQAPDIQANADDQKIVVDINEDEYLPKPDEFVPVEVLPEMIHYEKPEYPRLAKQAGLTGTVWVKVLVDKDGSVRQAMVGKSSGTQALDDAAVAAASKNKFKPGIQNGRPVACWATYRVDFSIDTGQ</sequence>
<keyword evidence="8 10" id="KW-1133">Transmembrane helix</keyword>
<evidence type="ECO:0000256" key="9">
    <source>
        <dbReference type="ARBA" id="ARBA00023136"/>
    </source>
</evidence>
<dbReference type="EMBL" id="PQAP01000007">
    <property type="protein sequence ID" value="PWB75868.1"/>
    <property type="molecule type" value="Genomic_DNA"/>
</dbReference>
<feature type="domain" description="TonB C-terminal" evidence="11">
    <location>
        <begin position="153"/>
        <end position="246"/>
    </location>
</feature>
<keyword evidence="7" id="KW-0653">Protein transport</keyword>
<evidence type="ECO:0000256" key="1">
    <source>
        <dbReference type="ARBA" id="ARBA00004383"/>
    </source>
</evidence>
<dbReference type="AlphaFoldDB" id="A0A855X4Q5"/>
<dbReference type="NCBIfam" id="TIGR01352">
    <property type="entry name" value="tonB_Cterm"/>
    <property type="match status" value="1"/>
</dbReference>
<organism evidence="12 13">
    <name type="scientific">candidate division GN15 bacterium</name>
    <dbReference type="NCBI Taxonomy" id="2072418"/>
    <lineage>
        <taxon>Bacteria</taxon>
        <taxon>candidate division GN15</taxon>
    </lineage>
</organism>
<keyword evidence="4" id="KW-1003">Cell membrane</keyword>
<dbReference type="Proteomes" id="UP000250918">
    <property type="component" value="Unassembled WGS sequence"/>
</dbReference>
<name>A0A855X4Q5_9BACT</name>
<feature type="transmembrane region" description="Helical" evidence="10">
    <location>
        <begin position="25"/>
        <end position="47"/>
    </location>
</feature>
<evidence type="ECO:0000313" key="13">
    <source>
        <dbReference type="Proteomes" id="UP000250918"/>
    </source>
</evidence>
<dbReference type="SUPFAM" id="SSF74653">
    <property type="entry name" value="TolA/TonB C-terminal domain"/>
    <property type="match status" value="1"/>
</dbReference>
<reference evidence="12 13" key="1">
    <citation type="journal article" date="2018" name="ISME J.">
        <title>A methanotrophic archaeon couples anaerobic oxidation of methane to Fe(III) reduction.</title>
        <authorList>
            <person name="Cai C."/>
            <person name="Leu A.O."/>
            <person name="Xie G.J."/>
            <person name="Guo J."/>
            <person name="Feng Y."/>
            <person name="Zhao J.X."/>
            <person name="Tyson G.W."/>
            <person name="Yuan Z."/>
            <person name="Hu S."/>
        </authorList>
    </citation>
    <scope>NUCLEOTIDE SEQUENCE [LARGE SCALE GENOMIC DNA]</scope>
    <source>
        <strain evidence="12">FeB_12</strain>
    </source>
</reference>
<dbReference type="InterPro" id="IPR006260">
    <property type="entry name" value="TonB/TolA_C"/>
</dbReference>
<dbReference type="Gene3D" id="3.30.1150.10">
    <property type="match status" value="1"/>
</dbReference>
<dbReference type="GO" id="GO:0015031">
    <property type="term" value="P:protein transport"/>
    <property type="evidence" value="ECO:0007669"/>
    <property type="project" value="UniProtKB-KW"/>
</dbReference>
<keyword evidence="3" id="KW-0813">Transport</keyword>
<comment type="subcellular location">
    <subcellularLocation>
        <location evidence="1">Cell inner membrane</location>
        <topology evidence="1">Single-pass membrane protein</topology>
        <orientation evidence="1">Periplasmic side</orientation>
    </subcellularLocation>
</comment>
<comment type="caution">
    <text evidence="12">The sequence shown here is derived from an EMBL/GenBank/DDBJ whole genome shotgun (WGS) entry which is preliminary data.</text>
</comment>
<evidence type="ECO:0000313" key="12">
    <source>
        <dbReference type="EMBL" id="PWB75868.1"/>
    </source>
</evidence>
<dbReference type="PROSITE" id="PS52015">
    <property type="entry name" value="TONB_CTD"/>
    <property type="match status" value="1"/>
</dbReference>
<comment type="similarity">
    <text evidence="2">Belongs to the TonB family.</text>
</comment>
<dbReference type="InterPro" id="IPR051045">
    <property type="entry name" value="TonB-dependent_transducer"/>
</dbReference>
<keyword evidence="9 10" id="KW-0472">Membrane</keyword>
<accession>A0A855X4Q5</accession>
<dbReference type="PANTHER" id="PTHR33446">
    <property type="entry name" value="PROTEIN TONB-RELATED"/>
    <property type="match status" value="1"/>
</dbReference>
<evidence type="ECO:0000256" key="5">
    <source>
        <dbReference type="ARBA" id="ARBA00022519"/>
    </source>
</evidence>
<protein>
    <recommendedName>
        <fullName evidence="11">TonB C-terminal domain-containing protein</fullName>
    </recommendedName>
</protein>
<dbReference type="GO" id="GO:0005886">
    <property type="term" value="C:plasma membrane"/>
    <property type="evidence" value="ECO:0007669"/>
    <property type="project" value="UniProtKB-SubCell"/>
</dbReference>
<keyword evidence="6 10" id="KW-0812">Transmembrane</keyword>
<evidence type="ECO:0000256" key="3">
    <source>
        <dbReference type="ARBA" id="ARBA00022448"/>
    </source>
</evidence>
<evidence type="ECO:0000256" key="4">
    <source>
        <dbReference type="ARBA" id="ARBA00022475"/>
    </source>
</evidence>